<dbReference type="InterPro" id="IPR036736">
    <property type="entry name" value="ACP-like_sf"/>
</dbReference>
<dbReference type="Pfam" id="PF13193">
    <property type="entry name" value="AMP-binding_C"/>
    <property type="match status" value="1"/>
</dbReference>
<evidence type="ECO:0000256" key="2">
    <source>
        <dbReference type="ARBA" id="ARBA00022450"/>
    </source>
</evidence>
<dbReference type="HOGENOM" id="CLU_000022_2_13_3"/>
<dbReference type="GO" id="GO:0043041">
    <property type="term" value="P:amino acid activation for nonribosomal peptide biosynthetic process"/>
    <property type="evidence" value="ECO:0007669"/>
    <property type="project" value="TreeGrafter"/>
</dbReference>
<keyword evidence="6" id="KW-1185">Reference proteome</keyword>
<dbReference type="Gene3D" id="3.40.50.1820">
    <property type="entry name" value="alpha/beta hydrolase"/>
    <property type="match status" value="1"/>
</dbReference>
<dbReference type="PANTHER" id="PTHR45527">
    <property type="entry name" value="NONRIBOSOMAL PEPTIDE SYNTHETASE"/>
    <property type="match status" value="1"/>
</dbReference>
<dbReference type="InterPro" id="IPR010071">
    <property type="entry name" value="AA_adenyl_dom"/>
</dbReference>
<dbReference type="InterPro" id="IPR001031">
    <property type="entry name" value="Thioesterase"/>
</dbReference>
<dbReference type="InterPro" id="IPR000873">
    <property type="entry name" value="AMP-dep_synth/lig_dom"/>
</dbReference>
<dbReference type="Pfam" id="PF00501">
    <property type="entry name" value="AMP-binding"/>
    <property type="match status" value="1"/>
</dbReference>
<proteinExistence type="predicted"/>
<dbReference type="GO" id="GO:0031177">
    <property type="term" value="F:phosphopantetheine binding"/>
    <property type="evidence" value="ECO:0007669"/>
    <property type="project" value="InterPro"/>
</dbReference>
<dbReference type="PROSITE" id="PS00455">
    <property type="entry name" value="AMP_BINDING"/>
    <property type="match status" value="1"/>
</dbReference>
<organism evidence="5 6">
    <name type="scientific">Rippkaea orientalis (strain PCC 8801 / RF-1)</name>
    <name type="common">Cyanothece sp. (strain PCC 8801)</name>
    <dbReference type="NCBI Taxonomy" id="41431"/>
    <lineage>
        <taxon>Bacteria</taxon>
        <taxon>Bacillati</taxon>
        <taxon>Cyanobacteriota</taxon>
        <taxon>Cyanophyceae</taxon>
        <taxon>Oscillatoriophycideae</taxon>
        <taxon>Chroococcales</taxon>
        <taxon>Aphanothecaceae</taxon>
        <taxon>Rippkaea</taxon>
        <taxon>Rippkaea orientalis</taxon>
    </lineage>
</organism>
<dbReference type="InterPro" id="IPR027417">
    <property type="entry name" value="P-loop_NTPase"/>
</dbReference>
<dbReference type="SUPFAM" id="SSF47336">
    <property type="entry name" value="ACP-like"/>
    <property type="match status" value="1"/>
</dbReference>
<dbReference type="FunFam" id="2.30.38.10:FF:000001">
    <property type="entry name" value="Non-ribosomal peptide synthetase PvdI"/>
    <property type="match status" value="1"/>
</dbReference>
<dbReference type="InterPro" id="IPR029058">
    <property type="entry name" value="AB_hydrolase_fold"/>
</dbReference>
<dbReference type="SUPFAM" id="SSF52540">
    <property type="entry name" value="P-loop containing nucleoside triphosphate hydrolases"/>
    <property type="match status" value="1"/>
</dbReference>
<dbReference type="Gene3D" id="3.30.559.30">
    <property type="entry name" value="Nonribosomal peptide synthetase, condensation domain"/>
    <property type="match status" value="1"/>
</dbReference>
<keyword evidence="2" id="KW-0596">Phosphopantetheine</keyword>
<dbReference type="SMART" id="SM00823">
    <property type="entry name" value="PKS_PP"/>
    <property type="match status" value="1"/>
</dbReference>
<dbReference type="KEGG" id="cyp:PCC8801_1839"/>
<dbReference type="Pfam" id="PF13469">
    <property type="entry name" value="Sulfotransfer_3"/>
    <property type="match status" value="1"/>
</dbReference>
<dbReference type="NCBIfam" id="TIGR01733">
    <property type="entry name" value="AA-adenyl-dom"/>
    <property type="match status" value="1"/>
</dbReference>
<reference evidence="6" key="1">
    <citation type="journal article" date="2011" name="MBio">
        <title>Novel metabolic attributes of the genus Cyanothece, comprising a group of unicellular nitrogen-fixing Cyanobacteria.</title>
        <authorList>
            <person name="Bandyopadhyay A."/>
            <person name="Elvitigala T."/>
            <person name="Welsh E."/>
            <person name="Stockel J."/>
            <person name="Liberton M."/>
            <person name="Min H."/>
            <person name="Sherman L.A."/>
            <person name="Pakrasi H.B."/>
        </authorList>
    </citation>
    <scope>NUCLEOTIDE SEQUENCE [LARGE SCALE GENOMIC DNA]</scope>
    <source>
        <strain evidence="6">PCC 8801</strain>
    </source>
</reference>
<dbReference type="EMBL" id="CP001287">
    <property type="protein sequence ID" value="ACK65882.1"/>
    <property type="molecule type" value="Genomic_DNA"/>
</dbReference>
<evidence type="ECO:0000313" key="5">
    <source>
        <dbReference type="EMBL" id="ACK65882.1"/>
    </source>
</evidence>
<dbReference type="InterPro" id="IPR020806">
    <property type="entry name" value="PKS_PP-bd"/>
</dbReference>
<dbReference type="Gene3D" id="1.10.1200.10">
    <property type="entry name" value="ACP-like"/>
    <property type="match status" value="1"/>
</dbReference>
<dbReference type="Proteomes" id="UP000008204">
    <property type="component" value="Chromosome"/>
</dbReference>
<keyword evidence="3" id="KW-0597">Phosphoprotein</keyword>
<comment type="cofactor">
    <cofactor evidence="1">
        <name>pantetheine 4'-phosphate</name>
        <dbReference type="ChEBI" id="CHEBI:47942"/>
    </cofactor>
</comment>
<dbReference type="InterPro" id="IPR025110">
    <property type="entry name" value="AMP-bd_C"/>
</dbReference>
<dbReference type="InterPro" id="IPR045851">
    <property type="entry name" value="AMP-bd_C_sf"/>
</dbReference>
<dbReference type="PROSITE" id="PS50075">
    <property type="entry name" value="CARRIER"/>
    <property type="match status" value="1"/>
</dbReference>
<protein>
    <submittedName>
        <fullName evidence="5">Amino acid adenylation domain protein</fullName>
    </submittedName>
</protein>
<name>B7JX33_RIPO1</name>
<gene>
    <name evidence="5" type="ordered locus">PCC8801_1839</name>
</gene>
<dbReference type="SUPFAM" id="SSF52777">
    <property type="entry name" value="CoA-dependent acyltransferases"/>
    <property type="match status" value="1"/>
</dbReference>
<evidence type="ECO:0000259" key="4">
    <source>
        <dbReference type="PROSITE" id="PS50075"/>
    </source>
</evidence>
<dbReference type="FunFam" id="3.40.50.12780:FF:000012">
    <property type="entry name" value="Non-ribosomal peptide synthetase"/>
    <property type="match status" value="1"/>
</dbReference>
<evidence type="ECO:0000313" key="6">
    <source>
        <dbReference type="Proteomes" id="UP000008204"/>
    </source>
</evidence>
<dbReference type="RefSeq" id="WP_012595154.1">
    <property type="nucleotide sequence ID" value="NC_011726.1"/>
</dbReference>
<dbReference type="InterPro" id="IPR020845">
    <property type="entry name" value="AMP-binding_CS"/>
</dbReference>
<dbReference type="STRING" id="41431.PCC8801_1839"/>
<dbReference type="GO" id="GO:0005737">
    <property type="term" value="C:cytoplasm"/>
    <property type="evidence" value="ECO:0007669"/>
    <property type="project" value="TreeGrafter"/>
</dbReference>
<dbReference type="eggNOG" id="COG1020">
    <property type="taxonomic scope" value="Bacteria"/>
</dbReference>
<dbReference type="Pfam" id="PF00550">
    <property type="entry name" value="PP-binding"/>
    <property type="match status" value="1"/>
</dbReference>
<dbReference type="InterPro" id="IPR001242">
    <property type="entry name" value="Condensation_dom"/>
</dbReference>
<dbReference type="PANTHER" id="PTHR45527:SF1">
    <property type="entry name" value="FATTY ACID SYNTHASE"/>
    <property type="match status" value="1"/>
</dbReference>
<dbReference type="GO" id="GO:0044550">
    <property type="term" value="P:secondary metabolite biosynthetic process"/>
    <property type="evidence" value="ECO:0007669"/>
    <property type="project" value="UniProtKB-ARBA"/>
</dbReference>
<dbReference type="SUPFAM" id="SSF53474">
    <property type="entry name" value="alpha/beta-Hydrolases"/>
    <property type="match status" value="1"/>
</dbReference>
<dbReference type="Gene3D" id="2.30.38.10">
    <property type="entry name" value="Luciferase, Domain 3"/>
    <property type="match status" value="1"/>
</dbReference>
<dbReference type="Gene3D" id="3.40.50.300">
    <property type="entry name" value="P-loop containing nucleotide triphosphate hydrolases"/>
    <property type="match status" value="1"/>
</dbReference>
<dbReference type="Pfam" id="PF00668">
    <property type="entry name" value="Condensation"/>
    <property type="match status" value="1"/>
</dbReference>
<accession>B7JX33</accession>
<dbReference type="GO" id="GO:0003824">
    <property type="term" value="F:catalytic activity"/>
    <property type="evidence" value="ECO:0007669"/>
    <property type="project" value="InterPro"/>
</dbReference>
<dbReference type="InterPro" id="IPR009081">
    <property type="entry name" value="PP-bd_ACP"/>
</dbReference>
<dbReference type="FunFam" id="3.40.50.980:FF:000001">
    <property type="entry name" value="Non-ribosomal peptide synthetase"/>
    <property type="match status" value="1"/>
</dbReference>
<dbReference type="SUPFAM" id="SSF56801">
    <property type="entry name" value="Acetyl-CoA synthetase-like"/>
    <property type="match status" value="1"/>
</dbReference>
<dbReference type="FunFam" id="3.30.300.30:FF:000010">
    <property type="entry name" value="Enterobactin synthetase component F"/>
    <property type="match status" value="1"/>
</dbReference>
<dbReference type="Gene3D" id="3.30.300.30">
    <property type="match status" value="1"/>
</dbReference>
<feature type="domain" description="Carrier" evidence="4">
    <location>
        <begin position="786"/>
        <end position="861"/>
    </location>
</feature>
<sequence length="1470" mass="166810">MFQDRLRNKDIADWRTELAQNIEQSGNCGDRLLSNPSSIRVGVEKIIIPAPLSQELRYLAEAENVDLGIIFLGIFQVLLHRHTSDDEVPVGVMIPVEDKEGSTSRGDLVKPLVFRSKFSPKLTLSQLWQQILHNHSHFLQQATSIQDCYEGKQSKEEETPLNYPNPLRAAFSMEEMPLIKPSFSDLVLTQVTLNEPILPCDLVLSVRTEGEEITLKLLYDSNLFSADFAERISRHLLNALNATVEKPNCLVEKLPLMDQEEYQQLILEWSGTDADFPPEICLHQLFEAQVKRTPDACAVIHNQEQISYQALDQRANQLARYLQQFEVKPDTKVALYLDPSIELLITILAIWKAGAAYVPISPSMPRERVHFMLCDIQAPVLITKEPFINNDLAFPCQVIRLDADAAQIDGQPNTPPLHQATPDNLAYVIYTSGSTGEPKGVMVPHRGIANTLLRRQEAFPFHQTDRLLLTFSFVFDASIFQLFQPLLSGACLVIPEREHGGDPMRIINAIRRYQITVLGLNPSLLALLVKEQGFEQCDSVRMMFCGGESVSESLLEKINEVTGINVHNMYGPTEASMEATYWTYEPQMRVSIGRPIKNTRAYVLDEQLQPTPIGVPGELYLGGVGLAWGYLNQPQLTAEKFLPDPFSSVPSRRMYRTGDRCRWLPNGYLEYLGRQDEQVKLNGYRIELQEIEACLQKNTTVRENVVLLREDQPGDKRLVGYVVPKNIEQSNPEELRSYLRSHLPTYMIPSTFVFLESLPRTAGGKVNRRALKAHPLTPSSRRIADWSEQPLEAFLAGLWQEVLGLDGIGEGENFFELGGNSLRAAILAHKLEETLNEFVYPIVLYDAPTLEKLAHYLRLNYPQSVVRLFGQEALKGVESPRSSAITEASITTLRELIRPLPTRESIPDSPKNPEAIFILSPPRSGSTLLRIMLGGHPALFSPPELQLLNYNTLGERKAALSSERDNFWLQGTIQALMQIQGWSVEEATEKMQQLETENLSVKGFYRLMQEWLGEVKLVEKTPTYALDLQTLNRAEEDFENALYIHLIRHPSAAIASFEEAKLDVFFPPFFKGAHHFTVWQLAELVWTICHQNILDFLTTIPPERKHAVRFEDLVSNPKETMEKVAKFLDLPFHPNMINPYEQDRAAQMTDKIHSMARMLGDVKFHQHGQIKAEAAKRTYGRYPEEKLADVTRQLAGKLGYELYQPLDKSLVSLETRGESSPFFGVHPMASEVSYYQPLVNQLGSNQPFYVFRMQTLNGAATVPQSIPELAAAYVQELQTFQPEGPYRLGGWSFGGLVVFEMACQLAAKGEEIALLALFSSYIGEFRVEWPAPRFHDFLTGVFYEYGLDLGQIDVDHLSRVQFLELAFVQAKQSGVISPDLAFSDFYRVIRQNWRVYRRNVQLGRGYIPQTQLKHLVLFEAEDRSLDGHGPFENWERFATKVSYHEVPGNHFTMLREPNVSYLAASLKQYL</sequence>
<dbReference type="Gene3D" id="3.40.50.980">
    <property type="match status" value="2"/>
</dbReference>
<dbReference type="OrthoDB" id="473401at2"/>
<evidence type="ECO:0000256" key="3">
    <source>
        <dbReference type="ARBA" id="ARBA00022553"/>
    </source>
</evidence>
<dbReference type="CDD" id="cd05930">
    <property type="entry name" value="A_NRPS"/>
    <property type="match status" value="1"/>
</dbReference>
<dbReference type="Pfam" id="PF00975">
    <property type="entry name" value="Thioesterase"/>
    <property type="match status" value="1"/>
</dbReference>
<evidence type="ECO:0000256" key="1">
    <source>
        <dbReference type="ARBA" id="ARBA00001957"/>
    </source>
</evidence>